<accession>A0A316ZAE5</accession>
<name>A0A316ZAE5_9BASI</name>
<dbReference type="RefSeq" id="XP_025599066.1">
    <property type="nucleotide sequence ID" value="XM_025744574.1"/>
</dbReference>
<reference evidence="5 6" key="1">
    <citation type="journal article" date="2018" name="Mol. Biol. Evol.">
        <title>Broad Genomic Sampling Reveals a Smut Pathogenic Ancestry of the Fungal Clade Ustilaginomycotina.</title>
        <authorList>
            <person name="Kijpornyongpan T."/>
            <person name="Mondo S.J."/>
            <person name="Barry K."/>
            <person name="Sandor L."/>
            <person name="Lee J."/>
            <person name="Lipzen A."/>
            <person name="Pangilinan J."/>
            <person name="LaButti K."/>
            <person name="Hainaut M."/>
            <person name="Henrissat B."/>
            <person name="Grigoriev I.V."/>
            <person name="Spatafora J.W."/>
            <person name="Aime M.C."/>
        </authorList>
    </citation>
    <scope>NUCLEOTIDE SEQUENCE [LARGE SCALE GENOMIC DNA]</scope>
    <source>
        <strain evidence="5 6">MCA 4186</strain>
    </source>
</reference>
<evidence type="ECO:0000313" key="6">
    <source>
        <dbReference type="Proteomes" id="UP000245946"/>
    </source>
</evidence>
<feature type="repeat" description="WD" evidence="3">
    <location>
        <begin position="214"/>
        <end position="255"/>
    </location>
</feature>
<dbReference type="InterPro" id="IPR015943">
    <property type="entry name" value="WD40/YVTN_repeat-like_dom_sf"/>
</dbReference>
<keyword evidence="2" id="KW-0677">Repeat</keyword>
<keyword evidence="1 3" id="KW-0853">WD repeat</keyword>
<feature type="compositionally biased region" description="Acidic residues" evidence="4">
    <location>
        <begin position="16"/>
        <end position="33"/>
    </location>
</feature>
<feature type="region of interest" description="Disordered" evidence="4">
    <location>
        <begin position="1"/>
        <end position="73"/>
    </location>
</feature>
<dbReference type="AlphaFoldDB" id="A0A316ZAE5"/>
<protein>
    <submittedName>
        <fullName evidence="5">WD40 repeat-like protein</fullName>
    </submittedName>
</protein>
<evidence type="ECO:0000256" key="2">
    <source>
        <dbReference type="ARBA" id="ARBA00022737"/>
    </source>
</evidence>
<dbReference type="PANTHER" id="PTHR19857">
    <property type="entry name" value="MITOCHONDRIAL DIVISION PROTEIN 1-RELATED"/>
    <property type="match status" value="1"/>
</dbReference>
<dbReference type="CDD" id="cd00200">
    <property type="entry name" value="WD40"/>
    <property type="match status" value="1"/>
</dbReference>
<evidence type="ECO:0000256" key="3">
    <source>
        <dbReference type="PROSITE-ProRule" id="PRU00221"/>
    </source>
</evidence>
<feature type="compositionally biased region" description="Basic and acidic residues" evidence="4">
    <location>
        <begin position="1"/>
        <end position="15"/>
    </location>
</feature>
<dbReference type="PANTHER" id="PTHR19857:SF8">
    <property type="entry name" value="ANGIO-ASSOCIATED MIGRATORY CELL PROTEIN"/>
    <property type="match status" value="1"/>
</dbReference>
<dbReference type="Pfam" id="PF00400">
    <property type="entry name" value="WD40"/>
    <property type="match status" value="4"/>
</dbReference>
<dbReference type="InterPro" id="IPR051179">
    <property type="entry name" value="WD_repeat_multifunction"/>
</dbReference>
<dbReference type="Proteomes" id="UP000245946">
    <property type="component" value="Unassembled WGS sequence"/>
</dbReference>
<dbReference type="InterPro" id="IPR011047">
    <property type="entry name" value="Quinoprotein_ADH-like_sf"/>
</dbReference>
<dbReference type="OrthoDB" id="10261640at2759"/>
<dbReference type="SMART" id="SM00320">
    <property type="entry name" value="WD40"/>
    <property type="match status" value="8"/>
</dbReference>
<dbReference type="SUPFAM" id="SSF50998">
    <property type="entry name" value="Quinoprotein alcohol dehydrogenase-like"/>
    <property type="match status" value="1"/>
</dbReference>
<evidence type="ECO:0000256" key="4">
    <source>
        <dbReference type="SAM" id="MobiDB-lite"/>
    </source>
</evidence>
<dbReference type="PROSITE" id="PS50294">
    <property type="entry name" value="WD_REPEATS_REGION"/>
    <property type="match status" value="3"/>
</dbReference>
<feature type="compositionally biased region" description="Acidic residues" evidence="4">
    <location>
        <begin position="41"/>
        <end position="57"/>
    </location>
</feature>
<dbReference type="EMBL" id="KZ819290">
    <property type="protein sequence ID" value="PWN98787.1"/>
    <property type="molecule type" value="Genomic_DNA"/>
</dbReference>
<evidence type="ECO:0000256" key="1">
    <source>
        <dbReference type="ARBA" id="ARBA00022574"/>
    </source>
</evidence>
<feature type="repeat" description="WD" evidence="3">
    <location>
        <begin position="361"/>
        <end position="402"/>
    </location>
</feature>
<keyword evidence="6" id="KW-1185">Reference proteome</keyword>
<feature type="compositionally biased region" description="Low complexity" evidence="4">
    <location>
        <begin position="58"/>
        <end position="71"/>
    </location>
</feature>
<organism evidence="5 6">
    <name type="scientific">Tilletiopsis washingtonensis</name>
    <dbReference type="NCBI Taxonomy" id="58919"/>
    <lineage>
        <taxon>Eukaryota</taxon>
        <taxon>Fungi</taxon>
        <taxon>Dikarya</taxon>
        <taxon>Basidiomycota</taxon>
        <taxon>Ustilaginomycotina</taxon>
        <taxon>Exobasidiomycetes</taxon>
        <taxon>Entylomatales</taxon>
        <taxon>Entylomatales incertae sedis</taxon>
        <taxon>Tilletiopsis</taxon>
    </lineage>
</organism>
<dbReference type="Gene3D" id="2.130.10.10">
    <property type="entry name" value="YVTN repeat-like/Quinoprotein amine dehydrogenase"/>
    <property type="match status" value="1"/>
</dbReference>
<sequence length="460" mass="47938">MSAPDERMQQQHADDGADDDEPRLTADDIDEVIDDTRGDEPMEEDDSGPDDDEEAEGEGAAAQQQQQQPDGETFEDTSIAAFYSHRKSLFALALHPNFAQTGLALSGGEDDGAWIWHTHDGADVARLDGHTDSVTAVAWSADGTLAASGGMDGRVRVWAQPQQGAAWALVQSLEGPDEVVWLAWHPKGNVLVAGASDSTVWMWQLPSGNVMNVFSGHTAAVTAGRWTPDGKKLVTVSEDGTLIVWDPRSGSPLGKLQNGDARFHFDAGITALAVSTDSRVLLVGGAEGDVRVVNIGSLDAGGAPAVVGELRGHASGESIEAAEFVDLLGAGPAAAPTHAITASTEGKAVVWDLASGKMRCEIMHDAAITTLSLHTGSPLFTTASADHTARTWDARTGALIATHKGFTDGILALAVGPDDGYTQGAETGGIGAYQTAQAGQRKGFKVVCAGDEGVALVFRV</sequence>
<dbReference type="STRING" id="58919.A0A316ZAE5"/>
<dbReference type="InterPro" id="IPR001680">
    <property type="entry name" value="WD40_rpt"/>
</dbReference>
<feature type="repeat" description="WD" evidence="3">
    <location>
        <begin position="127"/>
        <end position="158"/>
    </location>
</feature>
<proteinExistence type="predicted"/>
<gene>
    <name evidence="5" type="ORF">FA09DRAFT_343014</name>
</gene>
<dbReference type="PROSITE" id="PS50082">
    <property type="entry name" value="WD_REPEATS_2"/>
    <property type="match status" value="4"/>
</dbReference>
<dbReference type="GeneID" id="37272118"/>
<evidence type="ECO:0000313" key="5">
    <source>
        <dbReference type="EMBL" id="PWN98787.1"/>
    </source>
</evidence>
<feature type="repeat" description="WD" evidence="3">
    <location>
        <begin position="182"/>
        <end position="213"/>
    </location>
</feature>